<name>A0ABN9Q7C3_9DINO</name>
<comment type="caution">
    <text evidence="1">The sequence shown here is derived from an EMBL/GenBank/DDBJ whole genome shotgun (WGS) entry which is preliminary data.</text>
</comment>
<dbReference type="EMBL" id="CAUYUJ010002373">
    <property type="protein sequence ID" value="CAK0800494.1"/>
    <property type="molecule type" value="Genomic_DNA"/>
</dbReference>
<proteinExistence type="predicted"/>
<keyword evidence="2" id="KW-1185">Reference proteome</keyword>
<reference evidence="1" key="1">
    <citation type="submission" date="2023-10" db="EMBL/GenBank/DDBJ databases">
        <authorList>
            <person name="Chen Y."/>
            <person name="Shah S."/>
            <person name="Dougan E. K."/>
            <person name="Thang M."/>
            <person name="Chan C."/>
        </authorList>
    </citation>
    <scope>NUCLEOTIDE SEQUENCE [LARGE SCALE GENOMIC DNA]</scope>
</reference>
<gene>
    <name evidence="1" type="ORF">PCOR1329_LOCUS8638</name>
</gene>
<accession>A0ABN9Q7C3</accession>
<evidence type="ECO:0000313" key="1">
    <source>
        <dbReference type="EMBL" id="CAK0800494.1"/>
    </source>
</evidence>
<protein>
    <submittedName>
        <fullName evidence="1">Uncharacterized protein</fullName>
    </submittedName>
</protein>
<sequence>LDLYGLQMTMKKSHSRKAVRCCETWLGGWTTSARLREGSIHQCLFGCSCAASGEWKHRDNCYQLWSTADDVFGRKPPPQRLESLGLGAETPDDLAPNMVASEKYRAMKHAH</sequence>
<evidence type="ECO:0000313" key="2">
    <source>
        <dbReference type="Proteomes" id="UP001189429"/>
    </source>
</evidence>
<organism evidence="1 2">
    <name type="scientific">Prorocentrum cordatum</name>
    <dbReference type="NCBI Taxonomy" id="2364126"/>
    <lineage>
        <taxon>Eukaryota</taxon>
        <taxon>Sar</taxon>
        <taxon>Alveolata</taxon>
        <taxon>Dinophyceae</taxon>
        <taxon>Prorocentrales</taxon>
        <taxon>Prorocentraceae</taxon>
        <taxon>Prorocentrum</taxon>
    </lineage>
</organism>
<feature type="non-terminal residue" evidence="1">
    <location>
        <position position="1"/>
    </location>
</feature>
<dbReference type="Proteomes" id="UP001189429">
    <property type="component" value="Unassembled WGS sequence"/>
</dbReference>
<feature type="non-terminal residue" evidence="1">
    <location>
        <position position="111"/>
    </location>
</feature>